<dbReference type="Gene3D" id="1.10.10.10">
    <property type="entry name" value="Winged helix-like DNA-binding domain superfamily/Winged helix DNA-binding domain"/>
    <property type="match status" value="1"/>
</dbReference>
<proteinExistence type="predicted"/>
<reference evidence="4 5" key="1">
    <citation type="submission" date="2016-10" db="EMBL/GenBank/DDBJ databases">
        <title>Genome sequence of Streptomyces gilvigriseus MUSC 26.</title>
        <authorList>
            <person name="Lee L.-H."/>
            <person name="Ser H.-L."/>
        </authorList>
    </citation>
    <scope>NUCLEOTIDE SEQUENCE [LARGE SCALE GENOMIC DNA]</scope>
    <source>
        <strain evidence="4 5">MUSC 26</strain>
    </source>
</reference>
<dbReference type="GO" id="GO:0003723">
    <property type="term" value="F:RNA binding"/>
    <property type="evidence" value="ECO:0007669"/>
    <property type="project" value="InterPro"/>
</dbReference>
<dbReference type="InterPro" id="IPR011006">
    <property type="entry name" value="CheY-like_superfamily"/>
</dbReference>
<accession>A0A1J7BZ55</accession>
<feature type="domain" description="ANTAR" evidence="3">
    <location>
        <begin position="159"/>
        <end position="220"/>
    </location>
</feature>
<dbReference type="SUPFAM" id="SSF55781">
    <property type="entry name" value="GAF domain-like"/>
    <property type="match status" value="1"/>
</dbReference>
<comment type="caution">
    <text evidence="4">The sequence shown here is derived from an EMBL/GenBank/DDBJ whole genome shotgun (WGS) entry which is preliminary data.</text>
</comment>
<evidence type="ECO:0000256" key="2">
    <source>
        <dbReference type="ARBA" id="ARBA00023163"/>
    </source>
</evidence>
<keyword evidence="1" id="KW-0805">Transcription regulation</keyword>
<dbReference type="Gene3D" id="3.30.450.40">
    <property type="match status" value="1"/>
</dbReference>
<dbReference type="SMART" id="SM01012">
    <property type="entry name" value="ANTAR"/>
    <property type="match status" value="1"/>
</dbReference>
<dbReference type="Proteomes" id="UP000243342">
    <property type="component" value="Unassembled WGS sequence"/>
</dbReference>
<dbReference type="AlphaFoldDB" id="A0A1J7BZ55"/>
<dbReference type="EMBL" id="MLCF01000012">
    <property type="protein sequence ID" value="OIV38761.1"/>
    <property type="molecule type" value="Genomic_DNA"/>
</dbReference>
<dbReference type="InterPro" id="IPR029016">
    <property type="entry name" value="GAF-like_dom_sf"/>
</dbReference>
<organism evidence="4 5">
    <name type="scientific">Mangrovactinospora gilvigrisea</name>
    <dbReference type="NCBI Taxonomy" id="1428644"/>
    <lineage>
        <taxon>Bacteria</taxon>
        <taxon>Bacillati</taxon>
        <taxon>Actinomycetota</taxon>
        <taxon>Actinomycetes</taxon>
        <taxon>Kitasatosporales</taxon>
        <taxon>Streptomycetaceae</taxon>
        <taxon>Mangrovactinospora</taxon>
    </lineage>
</organism>
<dbReference type="InterPro" id="IPR036388">
    <property type="entry name" value="WH-like_DNA-bd_sf"/>
</dbReference>
<dbReference type="PROSITE" id="PS50921">
    <property type="entry name" value="ANTAR"/>
    <property type="match status" value="1"/>
</dbReference>
<keyword evidence="5" id="KW-1185">Reference proteome</keyword>
<protein>
    <recommendedName>
        <fullName evidence="3">ANTAR domain-containing protein</fullName>
    </recommendedName>
</protein>
<evidence type="ECO:0000256" key="1">
    <source>
        <dbReference type="ARBA" id="ARBA00023015"/>
    </source>
</evidence>
<dbReference type="Pfam" id="PF03861">
    <property type="entry name" value="ANTAR"/>
    <property type="match status" value="1"/>
</dbReference>
<evidence type="ECO:0000313" key="5">
    <source>
        <dbReference type="Proteomes" id="UP000243342"/>
    </source>
</evidence>
<dbReference type="STRING" id="1428644.BIV57_03900"/>
<dbReference type="SUPFAM" id="SSF52172">
    <property type="entry name" value="CheY-like"/>
    <property type="match status" value="1"/>
</dbReference>
<dbReference type="InterPro" id="IPR005561">
    <property type="entry name" value="ANTAR"/>
</dbReference>
<evidence type="ECO:0000313" key="4">
    <source>
        <dbReference type="EMBL" id="OIV38761.1"/>
    </source>
</evidence>
<evidence type="ECO:0000259" key="3">
    <source>
        <dbReference type="PROSITE" id="PS50921"/>
    </source>
</evidence>
<keyword evidence="2" id="KW-0804">Transcription</keyword>
<sequence>MVQAVLDLADSSVGTTVQLERACRLFAGFFEVAAAGGLLADEHADPFAVAGTSPAARRLVLAELESVPGPGRDTLRSRRPVPHTVLDHPIARVRWPGWVAAALAAGFAAAAAVPIGQGNQPVAAIVLLRDVPAPIDLDVQPTLGALSAAAAGLIAGRRLECQERTIAQLHHALTSRIRIEQAKGILAERHGIGVADAFTLLRTHARSHRMKLADLAGRIIDGDRPRLTAGPG</sequence>
<name>A0A1J7BZ55_9ACTN</name>
<gene>
    <name evidence="4" type="ORF">BIV57_03900</name>
</gene>